<feature type="transmembrane region" description="Helical" evidence="8">
    <location>
        <begin position="154"/>
        <end position="173"/>
    </location>
</feature>
<evidence type="ECO:0000256" key="2">
    <source>
        <dbReference type="ARBA" id="ARBA00006434"/>
    </source>
</evidence>
<dbReference type="EMBL" id="BAAADD010000007">
    <property type="protein sequence ID" value="GAA0576017.1"/>
    <property type="molecule type" value="Genomic_DNA"/>
</dbReference>
<keyword evidence="4 8" id="KW-0812">Transmembrane</keyword>
<protein>
    <submittedName>
        <fullName evidence="9">Sodium:solute symporter family protein</fullName>
    </submittedName>
</protein>
<evidence type="ECO:0000313" key="10">
    <source>
        <dbReference type="Proteomes" id="UP001499951"/>
    </source>
</evidence>
<dbReference type="InterPro" id="IPR050277">
    <property type="entry name" value="Sodium:Solute_Symporter"/>
</dbReference>
<feature type="transmembrane region" description="Helical" evidence="8">
    <location>
        <begin position="262"/>
        <end position="287"/>
    </location>
</feature>
<dbReference type="InterPro" id="IPR001734">
    <property type="entry name" value="Na/solute_symporter"/>
</dbReference>
<feature type="transmembrane region" description="Helical" evidence="8">
    <location>
        <begin position="48"/>
        <end position="70"/>
    </location>
</feature>
<evidence type="ECO:0000313" key="9">
    <source>
        <dbReference type="EMBL" id="GAA0576017.1"/>
    </source>
</evidence>
<name>A0ABN1EWG3_9PROT</name>
<keyword evidence="3" id="KW-0813">Transport</keyword>
<feature type="transmembrane region" description="Helical" evidence="8">
    <location>
        <begin position="185"/>
        <end position="205"/>
    </location>
</feature>
<keyword evidence="6 8" id="KW-0472">Membrane</keyword>
<dbReference type="InterPro" id="IPR038377">
    <property type="entry name" value="Na/Glc_symporter_sf"/>
</dbReference>
<proteinExistence type="inferred from homology"/>
<evidence type="ECO:0000256" key="3">
    <source>
        <dbReference type="ARBA" id="ARBA00022448"/>
    </source>
</evidence>
<dbReference type="Pfam" id="PF00474">
    <property type="entry name" value="SSF"/>
    <property type="match status" value="1"/>
</dbReference>
<feature type="transmembrane region" description="Helical" evidence="8">
    <location>
        <begin position="76"/>
        <end position="96"/>
    </location>
</feature>
<evidence type="ECO:0000256" key="6">
    <source>
        <dbReference type="ARBA" id="ARBA00023136"/>
    </source>
</evidence>
<feature type="transmembrane region" description="Helical" evidence="8">
    <location>
        <begin position="6"/>
        <end position="27"/>
    </location>
</feature>
<evidence type="ECO:0000256" key="4">
    <source>
        <dbReference type="ARBA" id="ARBA00022692"/>
    </source>
</evidence>
<gene>
    <name evidence="9" type="ORF">GCM10008942_26050</name>
</gene>
<dbReference type="PROSITE" id="PS50283">
    <property type="entry name" value="NA_SOLUT_SYMP_3"/>
    <property type="match status" value="1"/>
</dbReference>
<dbReference type="PANTHER" id="PTHR48086:SF7">
    <property type="entry name" value="SODIUM-SOLUTE SYMPORTER-RELATED"/>
    <property type="match status" value="1"/>
</dbReference>
<feature type="transmembrane region" description="Helical" evidence="8">
    <location>
        <begin position="381"/>
        <end position="401"/>
    </location>
</feature>
<sequence length="461" mass="46940">MFTLSVGHLLGLFATLAAFVALAVHAARKVGSAEGFSLSGRRAGPTMIAGSIAGTSVAGASTIGTAQMAFSYGITAWWFTLGVGIALILMACFYAKPLRASGLETLPQYLTRHYGRAAGLIASAVSSTGILFSAVASAISGIALIGVLFGLVPWQAGAIIAALVIGTVFFGGLKGAGLAGLLKMAAIGLALAVAGVAAAIALARVPDFSTVFPFDPWFDPFAHGVSQTIADFVALLVGMICTQTYIQAMFSAVDTRTAARGTLVAGLLSIPVGLPCVAIGMAMHAAHPDMAAIYALPVFLVTEVPPVIGGIGLAGILFSVVGSISGLALGIGTMIAGDFGRGLLKIRDGRALLWLNRFAVLAVTALAFAIALANAGSQVLAWNYLSMALRGAGVFLPMALAVFRPGHLNGRRAAVSMALATLAAVCGRFVFHLPLHPLFVGLAVSAVVIGAGLRRARLRQA</sequence>
<keyword evidence="5 8" id="KW-1133">Transmembrane helix</keyword>
<feature type="transmembrane region" description="Helical" evidence="8">
    <location>
        <begin position="307"/>
        <end position="331"/>
    </location>
</feature>
<dbReference type="PANTHER" id="PTHR48086">
    <property type="entry name" value="SODIUM/PROLINE SYMPORTER-RELATED"/>
    <property type="match status" value="1"/>
</dbReference>
<comment type="similarity">
    <text evidence="2 7">Belongs to the sodium:solute symporter (SSF) (TC 2.A.21) family.</text>
</comment>
<feature type="transmembrane region" description="Helical" evidence="8">
    <location>
        <begin position="225"/>
        <end position="250"/>
    </location>
</feature>
<dbReference type="Gene3D" id="1.20.1730.10">
    <property type="entry name" value="Sodium/glucose cotransporter"/>
    <property type="match status" value="1"/>
</dbReference>
<evidence type="ECO:0000256" key="1">
    <source>
        <dbReference type="ARBA" id="ARBA00004141"/>
    </source>
</evidence>
<dbReference type="Proteomes" id="UP001499951">
    <property type="component" value="Unassembled WGS sequence"/>
</dbReference>
<organism evidence="9 10">
    <name type="scientific">Rhizomicrobium electricum</name>
    <dbReference type="NCBI Taxonomy" id="480070"/>
    <lineage>
        <taxon>Bacteria</taxon>
        <taxon>Pseudomonadati</taxon>
        <taxon>Pseudomonadota</taxon>
        <taxon>Alphaproteobacteria</taxon>
        <taxon>Micropepsales</taxon>
        <taxon>Micropepsaceae</taxon>
        <taxon>Rhizomicrobium</taxon>
    </lineage>
</organism>
<dbReference type="RefSeq" id="WP_208393925.1">
    <property type="nucleotide sequence ID" value="NZ_BAAADD010000007.1"/>
</dbReference>
<evidence type="ECO:0000256" key="5">
    <source>
        <dbReference type="ARBA" id="ARBA00022989"/>
    </source>
</evidence>
<feature type="transmembrane region" description="Helical" evidence="8">
    <location>
        <begin position="437"/>
        <end position="453"/>
    </location>
</feature>
<evidence type="ECO:0000256" key="7">
    <source>
        <dbReference type="RuleBase" id="RU362091"/>
    </source>
</evidence>
<comment type="subcellular location">
    <subcellularLocation>
        <location evidence="1">Membrane</location>
        <topology evidence="1">Multi-pass membrane protein</topology>
    </subcellularLocation>
</comment>
<feature type="transmembrane region" description="Helical" evidence="8">
    <location>
        <begin position="117"/>
        <end position="148"/>
    </location>
</feature>
<reference evidence="9 10" key="1">
    <citation type="journal article" date="2019" name="Int. J. Syst. Evol. Microbiol.">
        <title>The Global Catalogue of Microorganisms (GCM) 10K type strain sequencing project: providing services to taxonomists for standard genome sequencing and annotation.</title>
        <authorList>
            <consortium name="The Broad Institute Genomics Platform"/>
            <consortium name="The Broad Institute Genome Sequencing Center for Infectious Disease"/>
            <person name="Wu L."/>
            <person name="Ma J."/>
        </authorList>
    </citation>
    <scope>NUCLEOTIDE SEQUENCE [LARGE SCALE GENOMIC DNA]</scope>
    <source>
        <strain evidence="9 10">JCM 15089</strain>
    </source>
</reference>
<feature type="transmembrane region" description="Helical" evidence="8">
    <location>
        <begin position="352"/>
        <end position="375"/>
    </location>
</feature>
<accession>A0ABN1EWG3</accession>
<comment type="caution">
    <text evidence="9">The sequence shown here is derived from an EMBL/GenBank/DDBJ whole genome shotgun (WGS) entry which is preliminary data.</text>
</comment>
<evidence type="ECO:0000256" key="8">
    <source>
        <dbReference type="SAM" id="Phobius"/>
    </source>
</evidence>
<keyword evidence="10" id="KW-1185">Reference proteome</keyword>